<evidence type="ECO:0000256" key="1">
    <source>
        <dbReference type="ARBA" id="ARBA00008857"/>
    </source>
</evidence>
<dbReference type="InterPro" id="IPR050808">
    <property type="entry name" value="Phage_Integrase"/>
</dbReference>
<comment type="caution">
    <text evidence="6">The sequence shown here is derived from an EMBL/GenBank/DDBJ whole genome shotgun (WGS) entry which is preliminary data.</text>
</comment>
<organism evidence="6 8">
    <name type="scientific">Mediterraneibacter gnavus</name>
    <name type="common">Ruminococcus gnavus</name>
    <dbReference type="NCBI Taxonomy" id="33038"/>
    <lineage>
        <taxon>Bacteria</taxon>
        <taxon>Bacillati</taxon>
        <taxon>Bacillota</taxon>
        <taxon>Clostridia</taxon>
        <taxon>Lachnospirales</taxon>
        <taxon>Lachnospiraceae</taxon>
        <taxon>Mediterraneibacter</taxon>
    </lineage>
</organism>
<accession>A0A9X3KAF2</accession>
<reference evidence="7" key="1">
    <citation type="submission" date="2022-12" db="EMBL/GenBank/DDBJ databases">
        <title>Genome of R. gnavus strain RSHDN_120.</title>
        <authorList>
            <person name="Abdugheni R."/>
        </authorList>
    </citation>
    <scope>NUCLEOTIDE SEQUENCE</scope>
    <source>
        <strain evidence="7">RSHDN_120</strain>
    </source>
</reference>
<dbReference type="InterPro" id="IPR011010">
    <property type="entry name" value="DNA_brk_join_enz"/>
</dbReference>
<proteinExistence type="inferred from homology"/>
<feature type="domain" description="Tyr recombinase" evidence="5">
    <location>
        <begin position="207"/>
        <end position="402"/>
    </location>
</feature>
<dbReference type="SUPFAM" id="SSF56349">
    <property type="entry name" value="DNA breaking-rejoining enzymes"/>
    <property type="match status" value="1"/>
</dbReference>
<dbReference type="GO" id="GO:0003677">
    <property type="term" value="F:DNA binding"/>
    <property type="evidence" value="ECO:0007669"/>
    <property type="project" value="UniProtKB-KW"/>
</dbReference>
<keyword evidence="4" id="KW-0233">DNA recombination</keyword>
<name>A0A9X3KAF2_MEDGN</name>
<comment type="similarity">
    <text evidence="1">Belongs to the 'phage' integrase family.</text>
</comment>
<dbReference type="Pfam" id="PF00589">
    <property type="entry name" value="Phage_integrase"/>
    <property type="match status" value="1"/>
</dbReference>
<dbReference type="PANTHER" id="PTHR30629:SF2">
    <property type="entry name" value="PROPHAGE INTEGRASE INTS-RELATED"/>
    <property type="match status" value="1"/>
</dbReference>
<evidence type="ECO:0000313" key="7">
    <source>
        <dbReference type="EMBL" id="MDE1204408.1"/>
    </source>
</evidence>
<keyword evidence="2" id="KW-0229">DNA integration</keyword>
<dbReference type="EMBL" id="JAPZED010000029">
    <property type="protein sequence ID" value="MCZ7695243.1"/>
    <property type="molecule type" value="Genomic_DNA"/>
</dbReference>
<evidence type="ECO:0000256" key="3">
    <source>
        <dbReference type="ARBA" id="ARBA00023125"/>
    </source>
</evidence>
<evidence type="ECO:0000256" key="2">
    <source>
        <dbReference type="ARBA" id="ARBA00022908"/>
    </source>
</evidence>
<dbReference type="InterPro" id="IPR013762">
    <property type="entry name" value="Integrase-like_cat_sf"/>
</dbReference>
<dbReference type="AlphaFoldDB" id="A0A9X3KAF2"/>
<dbReference type="RefSeq" id="WP_022037652.1">
    <property type="nucleotide sequence ID" value="NZ_JAPZEC010000029.1"/>
</dbReference>
<dbReference type="Gene3D" id="1.10.150.130">
    <property type="match status" value="1"/>
</dbReference>
<dbReference type="GO" id="GO:0006310">
    <property type="term" value="P:DNA recombination"/>
    <property type="evidence" value="ECO:0007669"/>
    <property type="project" value="UniProtKB-KW"/>
</dbReference>
<dbReference type="InterPro" id="IPR010998">
    <property type="entry name" value="Integrase_recombinase_N"/>
</dbReference>
<dbReference type="InterPro" id="IPR002104">
    <property type="entry name" value="Integrase_catalytic"/>
</dbReference>
<dbReference type="PROSITE" id="PS51898">
    <property type="entry name" value="TYR_RECOMBINASE"/>
    <property type="match status" value="1"/>
</dbReference>
<evidence type="ECO:0000313" key="8">
    <source>
        <dbReference type="Proteomes" id="UP001148455"/>
    </source>
</evidence>
<dbReference type="EMBL" id="JAPZEG010000016">
    <property type="protein sequence ID" value="MDE1204408.1"/>
    <property type="molecule type" value="Genomic_DNA"/>
</dbReference>
<evidence type="ECO:0000313" key="6">
    <source>
        <dbReference type="EMBL" id="MCZ7695243.1"/>
    </source>
</evidence>
<sequence length="407" mass="48175">MQKEEITEAELLNYIKKSDSIKLDEIRIEYEMKKYEELLSKHLYDIWRGKNGKWYTYFPDEEKGRVLKKRNTREEIEDLIVAFYKEKEENPTVEEVFRLWLSKKLEYKEIQKGSADRYETDFERFLVKTNFARRRMKQISADELEDFIRLQVAQNELTMKAYSGLRTIIRGIWMFAKKKKWTDISISQFFGDLDISRKAFKKVVKDEKNEVFSEDEIPVIVDYLKKNPTIWNLGVLLVLQTGVRVGELSALKPCDWDGKNILRVRRTEIRYKNEKGKNIVDVREFAKTEAGMRDIILSDGGIETLKKILELNPDGEYLFENESGKRIRGNTFNKRLDIVLNKVDLHHRSIHKGRKTYGTTLIDSGCEDSLVMKQMGHTTIETSRKYYYYSNKTKAHQIEQIKRAVNI</sequence>
<dbReference type="Proteomes" id="UP001149331">
    <property type="component" value="Unassembled WGS sequence"/>
</dbReference>
<dbReference type="GO" id="GO:0015074">
    <property type="term" value="P:DNA integration"/>
    <property type="evidence" value="ECO:0007669"/>
    <property type="project" value="UniProtKB-KW"/>
</dbReference>
<dbReference type="Proteomes" id="UP001148455">
    <property type="component" value="Unassembled WGS sequence"/>
</dbReference>
<reference evidence="6" key="2">
    <citation type="submission" date="2022-12" db="EMBL/GenBank/DDBJ databases">
        <title>Genome of R. gnavus strain RSHDN_123.</title>
        <authorList>
            <person name="Abdugheni R."/>
        </authorList>
    </citation>
    <scope>NUCLEOTIDE SEQUENCE</scope>
    <source>
        <strain evidence="6">RSHDN_123</strain>
    </source>
</reference>
<evidence type="ECO:0000256" key="4">
    <source>
        <dbReference type="ARBA" id="ARBA00023172"/>
    </source>
</evidence>
<dbReference type="PANTHER" id="PTHR30629">
    <property type="entry name" value="PROPHAGE INTEGRASE"/>
    <property type="match status" value="1"/>
</dbReference>
<protein>
    <submittedName>
        <fullName evidence="6">Tyrosine-type recombinase/integrase</fullName>
    </submittedName>
</protein>
<evidence type="ECO:0000259" key="5">
    <source>
        <dbReference type="PROSITE" id="PS51898"/>
    </source>
</evidence>
<gene>
    <name evidence="7" type="ORF">O4N78_12695</name>
    <name evidence="6" type="ORF">O8D18_14735</name>
</gene>
<dbReference type="Gene3D" id="1.10.443.10">
    <property type="entry name" value="Intergrase catalytic core"/>
    <property type="match status" value="1"/>
</dbReference>
<keyword evidence="3" id="KW-0238">DNA-binding</keyword>